<feature type="transmembrane region" description="Helical" evidence="2">
    <location>
        <begin position="105"/>
        <end position="130"/>
    </location>
</feature>
<evidence type="ECO:0000256" key="2">
    <source>
        <dbReference type="SAM" id="Phobius"/>
    </source>
</evidence>
<dbReference type="STRING" id="405436.SAMN05444365_103332"/>
<feature type="transmembrane region" description="Helical" evidence="2">
    <location>
        <begin position="237"/>
        <end position="263"/>
    </location>
</feature>
<proteinExistence type="predicted"/>
<feature type="transmembrane region" description="Helical" evidence="2">
    <location>
        <begin position="275"/>
        <end position="298"/>
    </location>
</feature>
<keyword evidence="4" id="KW-1185">Reference proteome</keyword>
<protein>
    <submittedName>
        <fullName evidence="3">Uncharacterized protein</fullName>
    </submittedName>
</protein>
<name>A0A1H3MEN3_9ACTN</name>
<reference evidence="4" key="1">
    <citation type="submission" date="2016-10" db="EMBL/GenBank/DDBJ databases">
        <authorList>
            <person name="Varghese N."/>
            <person name="Submissions S."/>
        </authorList>
    </citation>
    <scope>NUCLEOTIDE SEQUENCE [LARGE SCALE GENOMIC DNA]</scope>
    <source>
        <strain evidence="4">DSM 45245</strain>
    </source>
</reference>
<organism evidence="3 4">
    <name type="scientific">Micromonospora pattaloongensis</name>
    <dbReference type="NCBI Taxonomy" id="405436"/>
    <lineage>
        <taxon>Bacteria</taxon>
        <taxon>Bacillati</taxon>
        <taxon>Actinomycetota</taxon>
        <taxon>Actinomycetes</taxon>
        <taxon>Micromonosporales</taxon>
        <taxon>Micromonosporaceae</taxon>
        <taxon>Micromonospora</taxon>
    </lineage>
</organism>
<keyword evidence="2" id="KW-1133">Transmembrane helix</keyword>
<dbReference type="EMBL" id="FNPH01000003">
    <property type="protein sequence ID" value="SDY74649.1"/>
    <property type="molecule type" value="Genomic_DNA"/>
</dbReference>
<feature type="transmembrane region" description="Helical" evidence="2">
    <location>
        <begin position="378"/>
        <end position="399"/>
    </location>
</feature>
<dbReference type="AlphaFoldDB" id="A0A1H3MEN3"/>
<feature type="transmembrane region" description="Helical" evidence="2">
    <location>
        <begin position="202"/>
        <end position="225"/>
    </location>
</feature>
<dbReference type="RefSeq" id="WP_245736577.1">
    <property type="nucleotide sequence ID" value="NZ_FNPH01000003.1"/>
</dbReference>
<evidence type="ECO:0000313" key="3">
    <source>
        <dbReference type="EMBL" id="SDY74649.1"/>
    </source>
</evidence>
<evidence type="ECO:0000256" key="1">
    <source>
        <dbReference type="SAM" id="MobiDB-lite"/>
    </source>
</evidence>
<feature type="compositionally biased region" description="Basic and acidic residues" evidence="1">
    <location>
        <begin position="59"/>
        <end position="72"/>
    </location>
</feature>
<dbReference type="Proteomes" id="UP000242415">
    <property type="component" value="Unassembled WGS sequence"/>
</dbReference>
<sequence>MPPTTPDLPPRSADPRSDSDLPLDLLGTGDQWVEPAAADQLGSVRDRAPAGDRPAAPRIEPRADAAGRDRSVDTASARGRAGGEPPRHPRSTGAAVTRRRGRAPLAVAAVVAACWAALVTYLPVTLVLWLTQIAGQTGGLTGAARIGLAGWLLGHGVPLDTSAGPLGLPPLALGALAAWRVARAGVHVTRAIGARESGSAGAAFTVAGAVGLGYGLLGAVVALVAGTATTTVAPLRAGLTLAVFGAVAAFVGAVRTTGALWSLAGRTAAPLRHGVRTGVVGALLVLGAGAGAAGLAVATGGGDASDMIGAYRTGVAGQAGITAISVGYAPNAAIWAASYLLGPGFAVGAGTVVRTTDVTLGPLPAVPLLAGLPNGPTGGVGAVLLAVPVVAGIGAGLLLGRRWRRAAQRDGTPVEWGGLLSSAVIAGPVAGGVLGLAAMASGGPLGGGRMAEIGPVPWQVAAAAAVLVTVGALVGAAASRVFAGS</sequence>
<feature type="region of interest" description="Disordered" evidence="1">
    <location>
        <begin position="1"/>
        <end position="99"/>
    </location>
</feature>
<dbReference type="Pfam" id="PF19877">
    <property type="entry name" value="DUF6350"/>
    <property type="match status" value="1"/>
</dbReference>
<keyword evidence="2" id="KW-0812">Transmembrane</keyword>
<feature type="transmembrane region" description="Helical" evidence="2">
    <location>
        <begin position="460"/>
        <end position="483"/>
    </location>
</feature>
<evidence type="ECO:0000313" key="4">
    <source>
        <dbReference type="Proteomes" id="UP000242415"/>
    </source>
</evidence>
<accession>A0A1H3MEN3</accession>
<gene>
    <name evidence="3" type="ORF">SAMN05444365_103332</name>
</gene>
<dbReference type="InterPro" id="IPR045931">
    <property type="entry name" value="DUF6350"/>
</dbReference>
<keyword evidence="2" id="KW-0472">Membrane</keyword>
<feature type="transmembrane region" description="Helical" evidence="2">
    <location>
        <begin position="419"/>
        <end position="440"/>
    </location>
</feature>